<dbReference type="AlphaFoldDB" id="A0A427XCQ3"/>
<evidence type="ECO:0000256" key="1">
    <source>
        <dbReference type="ARBA" id="ARBA00006328"/>
    </source>
</evidence>
<keyword evidence="2" id="KW-0521">NADP</keyword>
<keyword evidence="6" id="KW-1185">Reference proteome</keyword>
<accession>A0A427XCQ3</accession>
<dbReference type="InterPro" id="IPR008030">
    <property type="entry name" value="NmrA-like"/>
</dbReference>
<name>A0A427XCQ3_9TREE</name>
<protein>
    <recommendedName>
        <fullName evidence="4">NmrA-like domain-containing protein</fullName>
    </recommendedName>
</protein>
<evidence type="ECO:0000313" key="5">
    <source>
        <dbReference type="EMBL" id="RSH76618.1"/>
    </source>
</evidence>
<dbReference type="EMBL" id="RSCE01000023">
    <property type="protein sequence ID" value="RSH76618.1"/>
    <property type="molecule type" value="Genomic_DNA"/>
</dbReference>
<keyword evidence="3" id="KW-0560">Oxidoreductase</keyword>
<dbReference type="OrthoDB" id="300709at2759"/>
<dbReference type="Pfam" id="PF05368">
    <property type="entry name" value="NmrA"/>
    <property type="match status" value="1"/>
</dbReference>
<dbReference type="Proteomes" id="UP000279236">
    <property type="component" value="Unassembled WGS sequence"/>
</dbReference>
<dbReference type="SUPFAM" id="SSF51735">
    <property type="entry name" value="NAD(P)-binding Rossmann-fold domains"/>
    <property type="match status" value="1"/>
</dbReference>
<comment type="similarity">
    <text evidence="1">Belongs to the NmrA-type oxidoreductase family.</text>
</comment>
<dbReference type="PANTHER" id="PTHR42748:SF30">
    <property type="entry name" value="NMRA-LIKE DOMAIN-CONTAINING PROTEIN"/>
    <property type="match status" value="1"/>
</dbReference>
<dbReference type="InterPro" id="IPR051164">
    <property type="entry name" value="NmrA-like_oxidored"/>
</dbReference>
<dbReference type="STRING" id="105984.A0A427XCQ3"/>
<feature type="domain" description="NmrA-like" evidence="4">
    <location>
        <begin position="5"/>
        <end position="273"/>
    </location>
</feature>
<evidence type="ECO:0000256" key="2">
    <source>
        <dbReference type="ARBA" id="ARBA00022857"/>
    </source>
</evidence>
<dbReference type="CDD" id="cd05251">
    <property type="entry name" value="NmrA_like_SDR_a"/>
    <property type="match status" value="1"/>
</dbReference>
<reference evidence="5 6" key="1">
    <citation type="submission" date="2018-11" db="EMBL/GenBank/DDBJ databases">
        <title>Genome sequence of Apiotrichum porosum DSM 27194.</title>
        <authorList>
            <person name="Aliyu H."/>
            <person name="Gorte O."/>
            <person name="Ochsenreither K."/>
        </authorList>
    </citation>
    <scope>NUCLEOTIDE SEQUENCE [LARGE SCALE GENOMIC DNA]</scope>
    <source>
        <strain evidence="5 6">DSM 27194</strain>
    </source>
</reference>
<proteinExistence type="inferred from homology"/>
<dbReference type="GeneID" id="39590046"/>
<dbReference type="GO" id="GO:0016491">
    <property type="term" value="F:oxidoreductase activity"/>
    <property type="evidence" value="ECO:0007669"/>
    <property type="project" value="UniProtKB-KW"/>
</dbReference>
<dbReference type="RefSeq" id="XP_028471765.1">
    <property type="nucleotide sequence ID" value="XM_028621026.1"/>
</dbReference>
<evidence type="ECO:0000256" key="3">
    <source>
        <dbReference type="ARBA" id="ARBA00023002"/>
    </source>
</evidence>
<organism evidence="5 6">
    <name type="scientific">Apiotrichum porosum</name>
    <dbReference type="NCBI Taxonomy" id="105984"/>
    <lineage>
        <taxon>Eukaryota</taxon>
        <taxon>Fungi</taxon>
        <taxon>Dikarya</taxon>
        <taxon>Basidiomycota</taxon>
        <taxon>Agaricomycotina</taxon>
        <taxon>Tremellomycetes</taxon>
        <taxon>Trichosporonales</taxon>
        <taxon>Trichosporonaceae</taxon>
        <taxon>Apiotrichum</taxon>
    </lineage>
</organism>
<dbReference type="Gene3D" id="3.40.50.720">
    <property type="entry name" value="NAD(P)-binding Rossmann-like Domain"/>
    <property type="match status" value="1"/>
</dbReference>
<dbReference type="InterPro" id="IPR036291">
    <property type="entry name" value="NAD(P)-bd_dom_sf"/>
</dbReference>
<evidence type="ECO:0000313" key="6">
    <source>
        <dbReference type="Proteomes" id="UP000279236"/>
    </source>
</evidence>
<sequence length="303" mass="33542">MSALKIVIFGVTGNQGASVARALLADGARFSVYGITRNPDSNSSKKMASAGVNLITGDLDNPATYESALMGAHGVFINANFWAHYKGNNSDEAAEAEQRQSTEAVKAAVRAKVRHVVYSTLESYLPDQPLPHFDAKAKVTEYMKKNDVPATQLYTSYFFSNLLMAQTSEKDGKTIISFPLPDDTVLPGFNVEQIGLWVRAAFRDPDTWIGKDMYASGDNITVAGIAKVLSEVSGKPFDTEHHTREEFLALKDKMDHELWLNYFAFLNGKMKRDPAESRKIVPEAQDFKAYVQSTPAIREHFGF</sequence>
<gene>
    <name evidence="5" type="ORF">EHS24_005503</name>
</gene>
<dbReference type="Gene3D" id="3.90.25.10">
    <property type="entry name" value="UDP-galactose 4-epimerase, domain 1"/>
    <property type="match status" value="1"/>
</dbReference>
<comment type="caution">
    <text evidence="5">The sequence shown here is derived from an EMBL/GenBank/DDBJ whole genome shotgun (WGS) entry which is preliminary data.</text>
</comment>
<evidence type="ECO:0000259" key="4">
    <source>
        <dbReference type="Pfam" id="PF05368"/>
    </source>
</evidence>
<dbReference type="PANTHER" id="PTHR42748">
    <property type="entry name" value="NITROGEN METABOLITE REPRESSION PROTEIN NMRA FAMILY MEMBER"/>
    <property type="match status" value="1"/>
</dbReference>
<dbReference type="GO" id="GO:0005634">
    <property type="term" value="C:nucleus"/>
    <property type="evidence" value="ECO:0007669"/>
    <property type="project" value="TreeGrafter"/>
</dbReference>